<dbReference type="FunFam" id="3.40.1370.10:FF:000011">
    <property type="entry name" value="50S ribosomal protein L4"/>
    <property type="match status" value="1"/>
</dbReference>
<dbReference type="Proteomes" id="UP000031056">
    <property type="component" value="Unassembled WGS sequence"/>
</dbReference>
<dbReference type="STRING" id="1354746.A0A0B2UJK0"/>
<dbReference type="GeneID" id="26262295"/>
<dbReference type="Pfam" id="PF00573">
    <property type="entry name" value="Ribosomal_L4"/>
    <property type="match status" value="1"/>
</dbReference>
<evidence type="ECO:0000313" key="6">
    <source>
        <dbReference type="EMBL" id="KHN69155.1"/>
    </source>
</evidence>
<dbReference type="Gene3D" id="3.40.1370.10">
    <property type="match status" value="1"/>
</dbReference>
<evidence type="ECO:0000256" key="1">
    <source>
        <dbReference type="ARBA" id="ARBA00010528"/>
    </source>
</evidence>
<evidence type="ECO:0000256" key="4">
    <source>
        <dbReference type="ARBA" id="ARBA00035244"/>
    </source>
</evidence>
<comment type="similarity">
    <text evidence="1">Belongs to the universal ribosomal protein uL4 family.</text>
</comment>
<dbReference type="InterPro" id="IPR045240">
    <property type="entry name" value="Ribosomal_uL4_euk/arch"/>
</dbReference>
<dbReference type="PANTHER" id="PTHR19431">
    <property type="entry name" value="60S RIBOSOMAL PROTEIN L4"/>
    <property type="match status" value="1"/>
</dbReference>
<evidence type="ECO:0000256" key="2">
    <source>
        <dbReference type="ARBA" id="ARBA00022980"/>
    </source>
</evidence>
<dbReference type="InterPro" id="IPR002136">
    <property type="entry name" value="Ribosomal_uL4"/>
</dbReference>
<dbReference type="GO" id="GO:1990904">
    <property type="term" value="C:ribonucleoprotein complex"/>
    <property type="evidence" value="ECO:0007669"/>
    <property type="project" value="UniProtKB-KW"/>
</dbReference>
<protein>
    <recommendedName>
        <fullName evidence="4">Large ribosomal subunit protein uL4</fullName>
    </recommendedName>
    <alternativeName>
        <fullName evidence="5">60S ribosomal protein L4</fullName>
    </alternativeName>
</protein>
<keyword evidence="3" id="KW-0687">Ribonucleoprotein</keyword>
<dbReference type="InterPro" id="IPR023574">
    <property type="entry name" value="Ribosomal_uL4_dom_sf"/>
</dbReference>
<sequence>MKQRINCYETDGVTVKKTMELPEVFSIPIRHDLVLKTHALYRMKSRQPYSVSKIAGKQHSAESWGTGRAVARVPRVKGSGTRRAGQGAFANFCRKGRMAHPTQTHRRWARKVVENTLRIAMAIGVAASAHAGLVEARGHRISNIKMLPIIVSDEVAKIKKTKDAMNVLRALNIEDELDRVENSRKVRTGKGKMRNRRHTQRKGALLIHGEKSDLLAFRNIRGVDQMSIDSLDLVELTPGGVAGRLIIWTESAFEKLDKLFGGFERASELMDGFMLPNKMVTHDDLEELFYTDEVQAVLDEPLMIPREALAMTEEEIEERQRFINKFDASAIRSVN</sequence>
<dbReference type="OrthoDB" id="10259785at2759"/>
<keyword evidence="2 6" id="KW-0689">Ribosomal protein</keyword>
<dbReference type="AlphaFoldDB" id="A0A0B2UJK0"/>
<dbReference type="VEuPathDB" id="MicrosporidiaDB:M896_090810"/>
<dbReference type="GO" id="GO:0003735">
    <property type="term" value="F:structural constituent of ribosome"/>
    <property type="evidence" value="ECO:0007669"/>
    <property type="project" value="InterPro"/>
</dbReference>
<reference evidence="6 7" key="1">
    <citation type="journal article" date="2014" name="MBio">
        <title>The Ordospora colligata genome; evolution of extreme reduction in microsporidia and host-to-parasite horizontal gene transfer.</title>
        <authorList>
            <person name="Pombert J.-F."/>
            <person name="Haag K.L."/>
            <person name="Beidas S."/>
            <person name="Ebert D."/>
            <person name="Keeling P.J."/>
        </authorList>
    </citation>
    <scope>NUCLEOTIDE SEQUENCE [LARGE SCALE GENOMIC DNA]</scope>
    <source>
        <strain evidence="6 7">OC4</strain>
    </source>
</reference>
<evidence type="ECO:0000256" key="5">
    <source>
        <dbReference type="ARBA" id="ARBA00035353"/>
    </source>
</evidence>
<dbReference type="GO" id="GO:0006412">
    <property type="term" value="P:translation"/>
    <property type="evidence" value="ECO:0007669"/>
    <property type="project" value="InterPro"/>
</dbReference>
<dbReference type="InParanoid" id="A0A0B2UJK0"/>
<dbReference type="GO" id="GO:0005840">
    <property type="term" value="C:ribosome"/>
    <property type="evidence" value="ECO:0007669"/>
    <property type="project" value="UniProtKB-KW"/>
</dbReference>
<evidence type="ECO:0000313" key="7">
    <source>
        <dbReference type="Proteomes" id="UP000031056"/>
    </source>
</evidence>
<keyword evidence="7" id="KW-1185">Reference proteome</keyword>
<organism evidence="6 7">
    <name type="scientific">Ordospora colligata OC4</name>
    <dbReference type="NCBI Taxonomy" id="1354746"/>
    <lineage>
        <taxon>Eukaryota</taxon>
        <taxon>Fungi</taxon>
        <taxon>Fungi incertae sedis</taxon>
        <taxon>Microsporidia</taxon>
        <taxon>Ordosporidae</taxon>
        <taxon>Ordospora</taxon>
    </lineage>
</organism>
<dbReference type="RefSeq" id="XP_014563197.1">
    <property type="nucleotide sequence ID" value="XM_014707711.1"/>
</dbReference>
<comment type="caution">
    <text evidence="6">The sequence shown here is derived from an EMBL/GenBank/DDBJ whole genome shotgun (WGS) entry which is preliminary data.</text>
</comment>
<proteinExistence type="inferred from homology"/>
<dbReference type="HOGENOM" id="CLU_026535_0_0_1"/>
<dbReference type="EMBL" id="JOKQ01000009">
    <property type="protein sequence ID" value="KHN69155.1"/>
    <property type="molecule type" value="Genomic_DNA"/>
</dbReference>
<accession>A0A0B2UJK0</accession>
<dbReference type="FunCoup" id="A0A0B2UJK0">
    <property type="interactions" value="227"/>
</dbReference>
<dbReference type="SUPFAM" id="SSF52166">
    <property type="entry name" value="Ribosomal protein L4"/>
    <property type="match status" value="1"/>
</dbReference>
<gene>
    <name evidence="6" type="ORF">M896_090810</name>
</gene>
<name>A0A0B2UJK0_9MICR</name>
<evidence type="ECO:0000256" key="3">
    <source>
        <dbReference type="ARBA" id="ARBA00023274"/>
    </source>
</evidence>